<name>A0A7N0ZVT4_KALFE</name>
<feature type="region of interest" description="Disordered" evidence="1">
    <location>
        <begin position="156"/>
        <end position="177"/>
    </location>
</feature>
<dbReference type="OMA" id="KNGPNIR"/>
<dbReference type="Proteomes" id="UP000594263">
    <property type="component" value="Unplaced"/>
</dbReference>
<dbReference type="SUPFAM" id="SSF52833">
    <property type="entry name" value="Thioredoxin-like"/>
    <property type="match status" value="1"/>
</dbReference>
<dbReference type="EnsemblPlants" id="Kaladp0042s0242.1.v1.1">
    <property type="protein sequence ID" value="Kaladp0042s0242.1.v1.1"/>
    <property type="gene ID" value="Kaladp0042s0242.v1.1"/>
</dbReference>
<reference evidence="2" key="1">
    <citation type="submission" date="2021-01" db="UniProtKB">
        <authorList>
            <consortium name="EnsemblPlants"/>
        </authorList>
    </citation>
    <scope>IDENTIFICATION</scope>
</reference>
<sequence length="368" mass="38801">MEMTGAAAAFNRAPCMMIKSQSSLGVGNGIADGSRISVRPRSALSGGFLDGGHVLYYQTTTARKKDTTVMMVSCGDLVTEKKVKKDEKKKMKKLKLLKGLTKDLSMLSQTGLVGEDNGQGISEAAGTLLKHLQEMKSKEKELKKKRKMEKGMIKAAKDADCESSLSSESSESSDSECGEVVDLGNLRMMRSSIQCTAPKGHSEVDSDVALQSIIPLQFKEGAASLTQADGLGNLGLTSLLEKESTNLNLFSEAVTRELHTSCNPVIAAETSPEKKVEVCMGGKCKKSGAAQLVEEFEKVVGEGSVVGCKCMGKCRDGPNVRVLQESLMSPPPLCIGVGLEDVAVIVANFLAGNGDSSSGHVGLATAAT</sequence>
<evidence type="ECO:0008006" key="4">
    <source>
        <dbReference type="Google" id="ProtNLM"/>
    </source>
</evidence>
<protein>
    <recommendedName>
        <fullName evidence="4">Diacylglycerol O-acyltransferase 3, cytosolic</fullName>
    </recommendedName>
</protein>
<dbReference type="AlphaFoldDB" id="A0A7N0ZVT4"/>
<keyword evidence="3" id="KW-1185">Reference proteome</keyword>
<evidence type="ECO:0000256" key="1">
    <source>
        <dbReference type="SAM" id="MobiDB-lite"/>
    </source>
</evidence>
<evidence type="ECO:0000313" key="3">
    <source>
        <dbReference type="Proteomes" id="UP000594263"/>
    </source>
</evidence>
<dbReference type="Gene3D" id="3.40.30.10">
    <property type="entry name" value="Glutaredoxin"/>
    <property type="match status" value="1"/>
</dbReference>
<organism evidence="2 3">
    <name type="scientific">Kalanchoe fedtschenkoi</name>
    <name type="common">Lavender scallops</name>
    <name type="synonym">South American air plant</name>
    <dbReference type="NCBI Taxonomy" id="63787"/>
    <lineage>
        <taxon>Eukaryota</taxon>
        <taxon>Viridiplantae</taxon>
        <taxon>Streptophyta</taxon>
        <taxon>Embryophyta</taxon>
        <taxon>Tracheophyta</taxon>
        <taxon>Spermatophyta</taxon>
        <taxon>Magnoliopsida</taxon>
        <taxon>eudicotyledons</taxon>
        <taxon>Gunneridae</taxon>
        <taxon>Pentapetalae</taxon>
        <taxon>Saxifragales</taxon>
        <taxon>Crassulaceae</taxon>
        <taxon>Kalanchoe</taxon>
    </lineage>
</organism>
<proteinExistence type="predicted"/>
<dbReference type="Gramene" id="Kaladp0042s0242.1.v1.1">
    <property type="protein sequence ID" value="Kaladp0042s0242.1.v1.1"/>
    <property type="gene ID" value="Kaladp0042s0242.v1.1"/>
</dbReference>
<evidence type="ECO:0000313" key="2">
    <source>
        <dbReference type="EnsemblPlants" id="Kaladp0042s0242.1.v1.1"/>
    </source>
</evidence>
<dbReference type="CDD" id="cd02980">
    <property type="entry name" value="TRX_Fd_family"/>
    <property type="match status" value="1"/>
</dbReference>
<accession>A0A7N0ZVT4</accession>
<dbReference type="InterPro" id="IPR036249">
    <property type="entry name" value="Thioredoxin-like_sf"/>
</dbReference>